<keyword evidence="2" id="KW-1185">Reference proteome</keyword>
<dbReference type="Gene3D" id="3.90.180.10">
    <property type="entry name" value="Medium-chain alcohol dehydrogenases, catalytic domain"/>
    <property type="match status" value="1"/>
</dbReference>
<evidence type="ECO:0000313" key="1">
    <source>
        <dbReference type="EMBL" id="UOR13736.1"/>
    </source>
</evidence>
<organism evidence="1 2">
    <name type="scientific">Halobacillus amylolyticus</name>
    <dbReference type="NCBI Taxonomy" id="2932259"/>
    <lineage>
        <taxon>Bacteria</taxon>
        <taxon>Bacillati</taxon>
        <taxon>Bacillota</taxon>
        <taxon>Bacilli</taxon>
        <taxon>Bacillales</taxon>
        <taxon>Bacillaceae</taxon>
        <taxon>Halobacillus</taxon>
    </lineage>
</organism>
<evidence type="ECO:0000313" key="2">
    <source>
        <dbReference type="Proteomes" id="UP000830326"/>
    </source>
</evidence>
<accession>A0ABY4HFQ1</accession>
<gene>
    <name evidence="1" type="ORF">MUO15_09995</name>
</gene>
<name>A0ABY4HFQ1_9BACI</name>
<reference evidence="1" key="1">
    <citation type="submission" date="2022-04" db="EMBL/GenBank/DDBJ databases">
        <title>Halobacillus sp. isolated from saltern.</title>
        <authorList>
            <person name="Won M."/>
            <person name="Lee C.-M."/>
            <person name="Woen H.-Y."/>
            <person name="Kwon S.-W."/>
        </authorList>
    </citation>
    <scope>NUCLEOTIDE SEQUENCE</scope>
    <source>
        <strain evidence="1">SSHM10-5</strain>
    </source>
</reference>
<sequence>MVKGRHYPGFFSRGGLRIKHELLGNIRETCSLRQFKWKIGNFKTKELHASCRSILGYSLGTTRKERPETLSEAASEILKYISNGQLNIKIGKEFPLEEAGQAHQPIESEKYY</sequence>
<dbReference type="Gene3D" id="3.40.50.720">
    <property type="entry name" value="NAD(P)-binding Rossmann-like Domain"/>
    <property type="match status" value="1"/>
</dbReference>
<dbReference type="Pfam" id="PF13602">
    <property type="entry name" value="ADH_zinc_N_2"/>
    <property type="match status" value="1"/>
</dbReference>
<proteinExistence type="predicted"/>
<protein>
    <submittedName>
        <fullName evidence="1">Zinc-binding dehydrogenase</fullName>
    </submittedName>
</protein>
<dbReference type="EMBL" id="CP095075">
    <property type="protein sequence ID" value="UOR13736.1"/>
    <property type="molecule type" value="Genomic_DNA"/>
</dbReference>
<dbReference type="RefSeq" id="WP_245035530.1">
    <property type="nucleotide sequence ID" value="NZ_CP095075.1"/>
</dbReference>
<dbReference type="Proteomes" id="UP000830326">
    <property type="component" value="Chromosome"/>
</dbReference>